<dbReference type="InterPro" id="IPR051461">
    <property type="entry name" value="UPF0750_membrane"/>
</dbReference>
<dbReference type="Pfam" id="PF02588">
    <property type="entry name" value="YitT_membrane"/>
    <property type="match status" value="1"/>
</dbReference>
<dbReference type="InterPro" id="IPR019264">
    <property type="entry name" value="DUF2179"/>
</dbReference>
<dbReference type="EMBL" id="JAFBEC010000003">
    <property type="protein sequence ID" value="MBM7632104.1"/>
    <property type="molecule type" value="Genomic_DNA"/>
</dbReference>
<gene>
    <name evidence="8" type="ORF">JOD17_001197</name>
</gene>
<feature type="transmembrane region" description="Helical" evidence="6">
    <location>
        <begin position="149"/>
        <end position="177"/>
    </location>
</feature>
<comment type="subcellular location">
    <subcellularLocation>
        <location evidence="1">Cell membrane</location>
        <topology evidence="1">Multi-pass membrane protein</topology>
    </subcellularLocation>
</comment>
<protein>
    <submittedName>
        <fullName evidence="8">Uncharacterized membrane-anchored protein YitT (DUF2179 family)</fullName>
    </submittedName>
</protein>
<feature type="transmembrane region" description="Helical" evidence="6">
    <location>
        <begin position="43"/>
        <end position="66"/>
    </location>
</feature>
<sequence>MRIAKDLALMTSGTFLFALSITLLSMPNQLAEGGVAGLSLLLYYAIEFSPALVTLIVNGILLMIGYRLLPRRMVMLSILNIPLLSLFIYFTENLGQPIDDPLIAAIFAGLLTGFGFGLIFRGSSTMGGTSIIARMLNYRFGWDLTATNFVLDLLIVLSGMFIIGPLLTMYTIVALFIGKKATDFILEGINTRKAVNIVSPRAEEIADAVIEKMSASATVFSGHGMYTKQSRDVIYIVIQTPRLFYLKKIIEEVDEHAFIVVHNVKDVSGGTFLMKKHKRRRLNLTTRNENSDYSV</sequence>
<proteinExistence type="predicted"/>
<evidence type="ECO:0000313" key="8">
    <source>
        <dbReference type="EMBL" id="MBM7632104.1"/>
    </source>
</evidence>
<keyword evidence="2" id="KW-1003">Cell membrane</keyword>
<evidence type="ECO:0000259" key="7">
    <source>
        <dbReference type="Pfam" id="PF10035"/>
    </source>
</evidence>
<evidence type="ECO:0000256" key="4">
    <source>
        <dbReference type="ARBA" id="ARBA00022989"/>
    </source>
</evidence>
<comment type="caution">
    <text evidence="8">The sequence shown here is derived from an EMBL/GenBank/DDBJ whole genome shotgun (WGS) entry which is preliminary data.</text>
</comment>
<keyword evidence="5 6" id="KW-0472">Membrane</keyword>
<dbReference type="PANTHER" id="PTHR33545:SF4">
    <property type="entry name" value="UPF0750 MEMBRANE PROTEIN YXKD"/>
    <property type="match status" value="1"/>
</dbReference>
<dbReference type="RefSeq" id="WP_204696197.1">
    <property type="nucleotide sequence ID" value="NZ_JAFBEC010000003.1"/>
</dbReference>
<feature type="domain" description="DUF2179" evidence="7">
    <location>
        <begin position="216"/>
        <end position="269"/>
    </location>
</feature>
<dbReference type="InterPro" id="IPR003740">
    <property type="entry name" value="YitT"/>
</dbReference>
<dbReference type="PIRSF" id="PIRSF006483">
    <property type="entry name" value="Membrane_protein_YitT"/>
    <property type="match status" value="1"/>
</dbReference>
<evidence type="ECO:0000256" key="2">
    <source>
        <dbReference type="ARBA" id="ARBA00022475"/>
    </source>
</evidence>
<keyword evidence="9" id="KW-1185">Reference proteome</keyword>
<dbReference type="CDD" id="cd16380">
    <property type="entry name" value="YitT_C"/>
    <property type="match status" value="1"/>
</dbReference>
<keyword evidence="3 6" id="KW-0812">Transmembrane</keyword>
<dbReference type="InterPro" id="IPR015867">
    <property type="entry name" value="N-reg_PII/ATP_PRibTrfase_C"/>
</dbReference>
<dbReference type="PANTHER" id="PTHR33545">
    <property type="entry name" value="UPF0750 MEMBRANE PROTEIN YITT-RELATED"/>
    <property type="match status" value="1"/>
</dbReference>
<evidence type="ECO:0000313" key="9">
    <source>
        <dbReference type="Proteomes" id="UP000741863"/>
    </source>
</evidence>
<evidence type="ECO:0000256" key="3">
    <source>
        <dbReference type="ARBA" id="ARBA00022692"/>
    </source>
</evidence>
<feature type="transmembrane region" description="Helical" evidence="6">
    <location>
        <begin position="102"/>
        <end position="120"/>
    </location>
</feature>
<feature type="transmembrane region" description="Helical" evidence="6">
    <location>
        <begin position="73"/>
        <end position="90"/>
    </location>
</feature>
<accession>A0ABS2P9M9</accession>
<keyword evidence="4 6" id="KW-1133">Transmembrane helix</keyword>
<dbReference type="Proteomes" id="UP000741863">
    <property type="component" value="Unassembled WGS sequence"/>
</dbReference>
<evidence type="ECO:0000256" key="1">
    <source>
        <dbReference type="ARBA" id="ARBA00004651"/>
    </source>
</evidence>
<name>A0ABS2P9M9_9BACL</name>
<evidence type="ECO:0000256" key="5">
    <source>
        <dbReference type="ARBA" id="ARBA00023136"/>
    </source>
</evidence>
<dbReference type="Gene3D" id="3.30.70.120">
    <property type="match status" value="1"/>
</dbReference>
<organism evidence="8 9">
    <name type="scientific">Geomicrobium sediminis</name>
    <dbReference type="NCBI Taxonomy" id="1347788"/>
    <lineage>
        <taxon>Bacteria</taxon>
        <taxon>Bacillati</taxon>
        <taxon>Bacillota</taxon>
        <taxon>Bacilli</taxon>
        <taxon>Bacillales</taxon>
        <taxon>Geomicrobium</taxon>
    </lineage>
</organism>
<dbReference type="Pfam" id="PF10035">
    <property type="entry name" value="DUF2179"/>
    <property type="match status" value="1"/>
</dbReference>
<evidence type="ECO:0000256" key="6">
    <source>
        <dbReference type="SAM" id="Phobius"/>
    </source>
</evidence>
<reference evidence="8 9" key="1">
    <citation type="submission" date="2021-01" db="EMBL/GenBank/DDBJ databases">
        <title>Genomic Encyclopedia of Type Strains, Phase IV (KMG-IV): sequencing the most valuable type-strain genomes for metagenomic binning, comparative biology and taxonomic classification.</title>
        <authorList>
            <person name="Goeker M."/>
        </authorList>
    </citation>
    <scope>NUCLEOTIDE SEQUENCE [LARGE SCALE GENOMIC DNA]</scope>
    <source>
        <strain evidence="8 9">DSM 25540</strain>
    </source>
</reference>